<proteinExistence type="predicted"/>
<dbReference type="Proteomes" id="UP000245997">
    <property type="component" value="Plasmid pAA"/>
</dbReference>
<dbReference type="EMBL" id="LT719075">
    <property type="protein sequence ID" value="SJK83554.1"/>
    <property type="molecule type" value="Genomic_DNA"/>
</dbReference>
<gene>
    <name evidence="1" type="ORF">BQ8769_172</name>
</gene>
<sequence length="40" mass="4789">MSCKPMLIDHKLIIFCFFFAHIYERYQIPSELPSEMSHGK</sequence>
<protein>
    <submittedName>
        <fullName evidence="1">Uncharacterized protein</fullName>
    </submittedName>
</protein>
<dbReference type="AlphaFoldDB" id="A0A1W1EMM1"/>
<accession>A0A1W1EMM1</accession>
<evidence type="ECO:0000313" key="1">
    <source>
        <dbReference type="EMBL" id="SJK83554.1"/>
    </source>
</evidence>
<name>A0A1W1EMM1_ECOLX</name>
<organism evidence="1 2">
    <name type="scientific">Escherichia coli</name>
    <dbReference type="NCBI Taxonomy" id="562"/>
    <lineage>
        <taxon>Bacteria</taxon>
        <taxon>Pseudomonadati</taxon>
        <taxon>Pseudomonadota</taxon>
        <taxon>Gammaproteobacteria</taxon>
        <taxon>Enterobacterales</taxon>
        <taxon>Enterobacteriaceae</taxon>
        <taxon>Escherichia</taxon>
    </lineage>
</organism>
<evidence type="ECO:0000313" key="2">
    <source>
        <dbReference type="Proteomes" id="UP000245997"/>
    </source>
</evidence>
<reference evidence="2" key="1">
    <citation type="submission" date="2017-01" db="EMBL/GenBank/DDBJ databases">
        <authorList>
            <person name="Joensson R."/>
        </authorList>
    </citation>
    <scope>NUCLEOTIDE SEQUENCE [LARGE SCALE GENOMIC DNA]</scope>
</reference>